<dbReference type="EMBL" id="JAAFZH010000006">
    <property type="protein sequence ID" value="NDU96379.1"/>
    <property type="molecule type" value="Genomic_DNA"/>
</dbReference>
<dbReference type="Gene3D" id="3.30.70.120">
    <property type="match status" value="1"/>
</dbReference>
<proteinExistence type="inferred from homology"/>
<dbReference type="InterPro" id="IPR015867">
    <property type="entry name" value="N-reg_PII/ATP_PRibTrfase_C"/>
</dbReference>
<evidence type="ECO:0000313" key="2">
    <source>
        <dbReference type="EMBL" id="NDU96379.1"/>
    </source>
</evidence>
<keyword evidence="3" id="KW-1185">Reference proteome</keyword>
<dbReference type="InterPro" id="IPR003793">
    <property type="entry name" value="UPF0166"/>
</dbReference>
<dbReference type="AlphaFoldDB" id="A0A6L9LIF4"/>
<name>A0A6L9LIF4_9BACT</name>
<organism evidence="2 3">
    <name type="scientific">Spirosoma terrae</name>
    <dbReference type="NCBI Taxonomy" id="1968276"/>
    <lineage>
        <taxon>Bacteria</taxon>
        <taxon>Pseudomonadati</taxon>
        <taxon>Bacteroidota</taxon>
        <taxon>Cytophagia</taxon>
        <taxon>Cytophagales</taxon>
        <taxon>Cytophagaceae</taxon>
        <taxon>Spirosoma</taxon>
    </lineage>
</organism>
<sequence>MKMPPIDWSQRTILRIYVAFHQSFPRNRFWHRYFGRSLGGDLLRAAKAQGIHQAILFHARAGYLEKETISHHFAETTPAKHPLCLELIDTPDMIQTFLVTNQQTLQETTTVLLHAEAFQQIRMDKAPTNNP</sequence>
<dbReference type="InterPro" id="IPR011322">
    <property type="entry name" value="N-reg_PII-like_a/b"/>
</dbReference>
<accession>A0A6L9LIF4</accession>
<reference evidence="2 3" key="1">
    <citation type="submission" date="2020-02" db="EMBL/GenBank/DDBJ databases">
        <title>Draft genome sequence of two Spirosoma agri KCTC 52727 and Spirosoma terrae KCTC 52035.</title>
        <authorList>
            <person name="Rojas J."/>
            <person name="Ambika Manirajan B."/>
            <person name="Suarez C."/>
            <person name="Ratering S."/>
            <person name="Schnell S."/>
        </authorList>
    </citation>
    <scope>NUCLEOTIDE SEQUENCE [LARGE SCALE GENOMIC DNA]</scope>
    <source>
        <strain evidence="2 3">KCTC 52035</strain>
    </source>
</reference>
<dbReference type="Proteomes" id="UP000474175">
    <property type="component" value="Unassembled WGS sequence"/>
</dbReference>
<protein>
    <submittedName>
        <fullName evidence="2">DUF190 domain-containing protein</fullName>
    </submittedName>
</protein>
<dbReference type="RefSeq" id="WP_163950328.1">
    <property type="nucleotide sequence ID" value="NZ_JAAFZH010000006.1"/>
</dbReference>
<comment type="similarity">
    <text evidence="1">Belongs to the UPF0166 family.</text>
</comment>
<evidence type="ECO:0000256" key="1">
    <source>
        <dbReference type="ARBA" id="ARBA00010554"/>
    </source>
</evidence>
<gene>
    <name evidence="2" type="ORF">GK108_15980</name>
</gene>
<evidence type="ECO:0000313" key="3">
    <source>
        <dbReference type="Proteomes" id="UP000474175"/>
    </source>
</evidence>
<dbReference type="SUPFAM" id="SSF54913">
    <property type="entry name" value="GlnB-like"/>
    <property type="match status" value="1"/>
</dbReference>
<comment type="caution">
    <text evidence="2">The sequence shown here is derived from an EMBL/GenBank/DDBJ whole genome shotgun (WGS) entry which is preliminary data.</text>
</comment>
<dbReference type="Pfam" id="PF02641">
    <property type="entry name" value="DUF190"/>
    <property type="match status" value="1"/>
</dbReference>